<sequence length="336" mass="38052">MHILSLPVVVLSAVASTAVIVYYFAKKTQKQEEDVYEEVGKIQELFLYPVKSMRAIKVPYIELTRIGGQYGEMRDRSFMVVNRDTNKFVSSKFERLLSIITPSIKNGTLTLENKGKTVEVVINDVVAKGDVVTQKVFGEDKCEGFDCGDEVGLFIKEALNVESDMRLVYHSDSLFKQRITETGPQFSNVNVEGQHTIRYQDDAPYMMMTVESIQDLNNRIGDEEMVVERFRPSIYVSDAKAYDEDYWAKVKINNVTLTYLKPCTRCVQTLINPDTGVSNKNLQPLKELRKYRLAPGHLRQQYKESPVLGAHFAATNGGIIRIGDSVSVVRKTTYAC</sequence>
<dbReference type="Proteomes" id="UP000095286">
    <property type="component" value="Unplaced"/>
</dbReference>
<reference evidence="2" key="1">
    <citation type="submission" date="2016-11" db="UniProtKB">
        <authorList>
            <consortium name="WormBaseParasite"/>
        </authorList>
    </citation>
    <scope>IDENTIFICATION</scope>
    <source>
        <strain evidence="2">KR3021</strain>
    </source>
</reference>
<name>A0AC35TRS1_9BILA</name>
<accession>A0AC35TRS1</accession>
<evidence type="ECO:0000313" key="2">
    <source>
        <dbReference type="WBParaSite" id="RSKR_0000347200.1"/>
    </source>
</evidence>
<organism evidence="1 2">
    <name type="scientific">Rhabditophanes sp. KR3021</name>
    <dbReference type="NCBI Taxonomy" id="114890"/>
    <lineage>
        <taxon>Eukaryota</taxon>
        <taxon>Metazoa</taxon>
        <taxon>Ecdysozoa</taxon>
        <taxon>Nematoda</taxon>
        <taxon>Chromadorea</taxon>
        <taxon>Rhabditida</taxon>
        <taxon>Tylenchina</taxon>
        <taxon>Panagrolaimomorpha</taxon>
        <taxon>Strongyloidoidea</taxon>
        <taxon>Alloionematidae</taxon>
        <taxon>Rhabditophanes</taxon>
    </lineage>
</organism>
<proteinExistence type="predicted"/>
<evidence type="ECO:0000313" key="1">
    <source>
        <dbReference type="Proteomes" id="UP000095286"/>
    </source>
</evidence>
<protein>
    <submittedName>
        <fullName evidence="2">MOSC domain-containing protein</fullName>
    </submittedName>
</protein>
<dbReference type="WBParaSite" id="RSKR_0000347200.1">
    <property type="protein sequence ID" value="RSKR_0000347200.1"/>
    <property type="gene ID" value="RSKR_0000347200"/>
</dbReference>